<keyword evidence="3" id="KW-1185">Reference proteome</keyword>
<dbReference type="EMBL" id="SHKO01000002">
    <property type="protein sequence ID" value="RZT94557.1"/>
    <property type="molecule type" value="Genomic_DNA"/>
</dbReference>
<comment type="caution">
    <text evidence="2">The sequence shown here is derived from an EMBL/GenBank/DDBJ whole genome shotgun (WGS) entry which is preliminary data.</text>
</comment>
<evidence type="ECO:0000313" key="3">
    <source>
        <dbReference type="Proteomes" id="UP000293398"/>
    </source>
</evidence>
<protein>
    <submittedName>
        <fullName evidence="2">Uncharacterized protein DUF4123</fullName>
    </submittedName>
</protein>
<name>A0A4Q7VEE7_9BURK</name>
<evidence type="ECO:0000313" key="2">
    <source>
        <dbReference type="EMBL" id="RZT94557.1"/>
    </source>
</evidence>
<dbReference type="Proteomes" id="UP000293398">
    <property type="component" value="Unassembled WGS sequence"/>
</dbReference>
<dbReference type="Pfam" id="PF13503">
    <property type="entry name" value="DUF4123"/>
    <property type="match status" value="1"/>
</dbReference>
<gene>
    <name evidence="2" type="ORF">EV681_2978</name>
</gene>
<dbReference type="InterPro" id="IPR025391">
    <property type="entry name" value="DUF4123"/>
</dbReference>
<sequence>MQDSAVVDYLPDEYPRLRDYLFALIADPDTRVYAVMDGAFFQNIAAKLRDAGLARRSLYRYGGDYSVVMGGPWLIDPYQQENSGNLSIETGNVSNEQRITEITSRFEAILQLAADTSGLVFWVGDASLTEAALYDHLRRLNQIEVPKSSSESNESANSGGYELVTFRHADANVMAQVLPSLDASQLSRLFGSCRQIFFKPEPDWSKSAMRMVRPDDLPEPPGGPLRWTHQTICAIEGMRFNWLTTRTMKYLHKVADQRVRGISDEMLRTDVHKWLKAAAAHGVNQESAFRRWAYLQVVTGGRLEVAPGLSDFMISAELTSDPNERVRILMRETIKYLKGV</sequence>
<reference evidence="2 3" key="1">
    <citation type="submission" date="2019-02" db="EMBL/GenBank/DDBJ databases">
        <title>Genomic Encyclopedia of Type Strains, Phase IV (KMG-IV): sequencing the most valuable type-strain genomes for metagenomic binning, comparative biology and taxonomic classification.</title>
        <authorList>
            <person name="Goeker M."/>
        </authorList>
    </citation>
    <scope>NUCLEOTIDE SEQUENCE [LARGE SCALE GENOMIC DNA]</scope>
    <source>
        <strain evidence="2 3">DSM 23814</strain>
    </source>
</reference>
<organism evidence="2 3">
    <name type="scientific">Advenella incenata</name>
    <dbReference type="NCBI Taxonomy" id="267800"/>
    <lineage>
        <taxon>Bacteria</taxon>
        <taxon>Pseudomonadati</taxon>
        <taxon>Pseudomonadota</taxon>
        <taxon>Betaproteobacteria</taxon>
        <taxon>Burkholderiales</taxon>
        <taxon>Alcaligenaceae</taxon>
    </lineage>
</organism>
<evidence type="ECO:0000259" key="1">
    <source>
        <dbReference type="Pfam" id="PF13503"/>
    </source>
</evidence>
<accession>A0A4Q7VEE7</accession>
<proteinExistence type="predicted"/>
<feature type="domain" description="DUF4123" evidence="1">
    <location>
        <begin position="32"/>
        <end position="187"/>
    </location>
</feature>
<dbReference type="AlphaFoldDB" id="A0A4Q7VEE7"/>